<feature type="coiled-coil region" evidence="1">
    <location>
        <begin position="53"/>
        <end position="80"/>
    </location>
</feature>
<dbReference type="EMBL" id="FQVT01000001">
    <property type="protein sequence ID" value="SHF46998.1"/>
    <property type="molecule type" value="Genomic_DNA"/>
</dbReference>
<dbReference type="OrthoDB" id="675448at2"/>
<protein>
    <submittedName>
        <fullName evidence="2">Uncharacterized protein</fullName>
    </submittedName>
</protein>
<evidence type="ECO:0000313" key="3">
    <source>
        <dbReference type="Proteomes" id="UP000183945"/>
    </source>
</evidence>
<sequence length="81" mass="9503">MDQAKIDQMRATLNKLEDIKNSQESILDKINHVITDLFEHPDKELEKTMNAAHQKSSDNVDSVREAMEEYEMRINKLENQD</sequence>
<accession>A0A1M5BWU1</accession>
<organism evidence="2 3">
    <name type="scientific">Salegentibacter echinorum</name>
    <dbReference type="NCBI Taxonomy" id="1073325"/>
    <lineage>
        <taxon>Bacteria</taxon>
        <taxon>Pseudomonadati</taxon>
        <taxon>Bacteroidota</taxon>
        <taxon>Flavobacteriia</taxon>
        <taxon>Flavobacteriales</taxon>
        <taxon>Flavobacteriaceae</taxon>
        <taxon>Salegentibacter</taxon>
    </lineage>
</organism>
<evidence type="ECO:0000313" key="2">
    <source>
        <dbReference type="EMBL" id="SHF46998.1"/>
    </source>
</evidence>
<keyword evidence="3" id="KW-1185">Reference proteome</keyword>
<keyword evidence="1" id="KW-0175">Coiled coil</keyword>
<dbReference type="STRING" id="1073325.SAMN05444483_101230"/>
<dbReference type="RefSeq" id="WP_072875874.1">
    <property type="nucleotide sequence ID" value="NZ_FQVT01000001.1"/>
</dbReference>
<evidence type="ECO:0000256" key="1">
    <source>
        <dbReference type="SAM" id="Coils"/>
    </source>
</evidence>
<dbReference type="AlphaFoldDB" id="A0A1M5BWU1"/>
<proteinExistence type="predicted"/>
<dbReference type="Proteomes" id="UP000183945">
    <property type="component" value="Unassembled WGS sequence"/>
</dbReference>
<name>A0A1M5BWU1_SALEC</name>
<gene>
    <name evidence="2" type="ORF">SAMN05444483_101230</name>
</gene>
<reference evidence="3" key="1">
    <citation type="submission" date="2016-11" db="EMBL/GenBank/DDBJ databases">
        <authorList>
            <person name="Varghese N."/>
            <person name="Submissions S."/>
        </authorList>
    </citation>
    <scope>NUCLEOTIDE SEQUENCE [LARGE SCALE GENOMIC DNA]</scope>
    <source>
        <strain evidence="3">DSM 24579</strain>
    </source>
</reference>